<protein>
    <submittedName>
        <fullName evidence="2">Zinc finger, HIT type 6</fullName>
    </submittedName>
</protein>
<reference evidence="2" key="3">
    <citation type="submission" date="2025-08" db="UniProtKB">
        <authorList>
            <consortium name="Ensembl"/>
        </authorList>
    </citation>
    <scope>IDENTIFICATION</scope>
    <source>
        <strain evidence="2">C57BL/6J</strain>
    </source>
</reference>
<proteinExistence type="evidence at protein level"/>
<evidence type="ECO:0000256" key="1">
    <source>
        <dbReference type="SAM" id="MobiDB-lite"/>
    </source>
</evidence>
<evidence type="ECO:0000313" key="4">
    <source>
        <dbReference type="Proteomes" id="UP000000589"/>
    </source>
</evidence>
<evidence type="ECO:0007829" key="5">
    <source>
        <dbReference type="ProteomicsDB" id="A0A0G2JE59"/>
    </source>
</evidence>
<feature type="region of interest" description="Disordered" evidence="1">
    <location>
        <begin position="1"/>
        <end position="36"/>
    </location>
</feature>
<dbReference type="Proteomes" id="UP000000589">
    <property type="component" value="Chromosome 3"/>
</dbReference>
<dbReference type="AlphaFoldDB" id="A0A0G2JE59"/>
<dbReference type="VEuPathDB" id="HostDB:ENSMUSG00000074182"/>
<accession>A0A0G2JE59</accession>
<dbReference type="ExpressionAtlas" id="A0A0G2JE59">
    <property type="expression patterns" value="baseline and differential"/>
</dbReference>
<dbReference type="Ensembl" id="ENSMUST00000197940.5">
    <property type="protein sequence ID" value="ENSMUSP00000142642.2"/>
    <property type="gene ID" value="ENSMUSG00000074182.9"/>
</dbReference>
<reference evidence="2" key="4">
    <citation type="submission" date="2025-09" db="UniProtKB">
        <authorList>
            <consortium name="Ensembl"/>
        </authorList>
    </citation>
    <scope>IDENTIFICATION</scope>
    <source>
        <strain evidence="2">C57BL/6J</strain>
    </source>
</reference>
<gene>
    <name evidence="2 3" type="primary">Znhit6</name>
</gene>
<organism evidence="2 4">
    <name type="scientific">Mus musculus</name>
    <name type="common">Mouse</name>
    <dbReference type="NCBI Taxonomy" id="10090"/>
    <lineage>
        <taxon>Eukaryota</taxon>
        <taxon>Metazoa</taxon>
        <taxon>Chordata</taxon>
        <taxon>Craniata</taxon>
        <taxon>Vertebrata</taxon>
        <taxon>Euteleostomi</taxon>
        <taxon>Mammalia</taxon>
        <taxon>Eutheria</taxon>
        <taxon>Euarchontoglires</taxon>
        <taxon>Glires</taxon>
        <taxon>Rodentia</taxon>
        <taxon>Myomorpha</taxon>
        <taxon>Muroidea</taxon>
        <taxon>Muridae</taxon>
        <taxon>Murinae</taxon>
        <taxon>Mus</taxon>
        <taxon>Mus</taxon>
    </lineage>
</organism>
<feature type="compositionally biased region" description="Basic and acidic residues" evidence="1">
    <location>
        <begin position="1"/>
        <end position="26"/>
    </location>
</feature>
<keyword evidence="5" id="KW-1267">Proteomics identification</keyword>
<dbReference type="Antibodypedia" id="19797">
    <property type="antibodies" value="115 antibodies from 22 providers"/>
</dbReference>
<dbReference type="Bgee" id="ENSMUSG00000074182">
    <property type="expression patterns" value="Expressed in cleaving embryo and 230 other cell types or tissues"/>
</dbReference>
<dbReference type="ProteomicsDB" id="347061"/>
<dbReference type="AGR" id="MGI:1916996"/>
<sequence>MDAAPIKEEGSLKSEAMEDAKVKEEPQMNPRVGSKRKLALSRYRAASCLFLQFALCKETQS</sequence>
<evidence type="ECO:0000313" key="3">
    <source>
        <dbReference type="MGI" id="MGI:1916996"/>
    </source>
</evidence>
<reference evidence="2 4" key="2">
    <citation type="journal article" date="2011" name="PLoS Biol.">
        <title>Modernizing reference genome assemblies.</title>
        <authorList>
            <person name="Church D.M."/>
            <person name="Schneider V.A."/>
            <person name="Graves T."/>
            <person name="Auger K."/>
            <person name="Cunningham F."/>
            <person name="Bouk N."/>
            <person name="Chen H.C."/>
            <person name="Agarwala R."/>
            <person name="McLaren W.M."/>
            <person name="Ritchie G.R."/>
            <person name="Albracht D."/>
            <person name="Kremitzki M."/>
            <person name="Rock S."/>
            <person name="Kotkiewicz H."/>
            <person name="Kremitzki C."/>
            <person name="Wollam A."/>
            <person name="Trani L."/>
            <person name="Fulton L."/>
            <person name="Fulton R."/>
            <person name="Matthews L."/>
            <person name="Whitehead S."/>
            <person name="Chow W."/>
            <person name="Torrance J."/>
            <person name="Dunn M."/>
            <person name="Harden G."/>
            <person name="Threadgold G."/>
            <person name="Wood J."/>
            <person name="Collins J."/>
            <person name="Heath P."/>
            <person name="Griffiths G."/>
            <person name="Pelan S."/>
            <person name="Grafham D."/>
            <person name="Eichler E.E."/>
            <person name="Weinstock G."/>
            <person name="Mardis E.R."/>
            <person name="Wilson R.K."/>
            <person name="Howe K."/>
            <person name="Flicek P."/>
            <person name="Hubbard T."/>
        </authorList>
    </citation>
    <scope>NUCLEOTIDE SEQUENCE [LARGE SCALE GENOMIC DNA]</scope>
    <source>
        <strain evidence="2 4">C57BL/6J</strain>
    </source>
</reference>
<reference evidence="2 4" key="1">
    <citation type="journal article" date="2009" name="PLoS Biol.">
        <title>Lineage-specific biology revealed by a finished genome assembly of the mouse.</title>
        <authorList>
            <consortium name="Mouse Genome Sequencing Consortium"/>
            <person name="Church D.M."/>
            <person name="Goodstadt L."/>
            <person name="Hillier L.W."/>
            <person name="Zody M.C."/>
            <person name="Goldstein S."/>
            <person name="She X."/>
            <person name="Bult C.J."/>
            <person name="Agarwala R."/>
            <person name="Cherry J.L."/>
            <person name="DiCuccio M."/>
            <person name="Hlavina W."/>
            <person name="Kapustin Y."/>
            <person name="Meric P."/>
            <person name="Maglott D."/>
            <person name="Birtle Z."/>
            <person name="Marques A.C."/>
            <person name="Graves T."/>
            <person name="Zhou S."/>
            <person name="Teague B."/>
            <person name="Potamousis K."/>
            <person name="Churas C."/>
            <person name="Place M."/>
            <person name="Herschleb J."/>
            <person name="Runnheim R."/>
            <person name="Forrest D."/>
            <person name="Amos-Landgraf J."/>
            <person name="Schwartz D.C."/>
            <person name="Cheng Z."/>
            <person name="Lindblad-Toh K."/>
            <person name="Eichler E.E."/>
            <person name="Ponting C.P."/>
        </authorList>
    </citation>
    <scope>NUCLEOTIDE SEQUENCE [LARGE SCALE GENOMIC DNA]</scope>
    <source>
        <strain evidence="2 4">C57BL/6J</strain>
    </source>
</reference>
<dbReference type="MGI" id="MGI:1916996">
    <property type="gene designation" value="Znhit6"/>
</dbReference>
<evidence type="ECO:0000313" key="2">
    <source>
        <dbReference type="Ensembl" id="ENSMUSP00000142642.2"/>
    </source>
</evidence>
<keyword evidence="4" id="KW-1185">Reference proteome</keyword>
<dbReference type="SMR" id="A0A0G2JE59"/>
<dbReference type="GeneTree" id="ENSGT00390000017201"/>
<name>A0A0G2JE59_MOUSE</name>